<evidence type="ECO:0000313" key="6">
    <source>
        <dbReference type="Proteomes" id="UP001305779"/>
    </source>
</evidence>
<evidence type="ECO:0000259" key="4">
    <source>
        <dbReference type="PROSITE" id="PS00624"/>
    </source>
</evidence>
<dbReference type="InterPro" id="IPR000172">
    <property type="entry name" value="GMC_OxRdtase_N"/>
</dbReference>
<dbReference type="InterPro" id="IPR036188">
    <property type="entry name" value="FAD/NAD-bd_sf"/>
</dbReference>
<dbReference type="SUPFAM" id="SSF51905">
    <property type="entry name" value="FAD/NAD(P)-binding domain"/>
    <property type="match status" value="1"/>
</dbReference>
<dbReference type="PANTHER" id="PTHR11552">
    <property type="entry name" value="GLUCOSE-METHANOL-CHOLINE GMC OXIDOREDUCTASE"/>
    <property type="match status" value="1"/>
</dbReference>
<accession>A0ABR0DZK3</accession>
<keyword evidence="6" id="KW-1185">Reference proteome</keyword>
<comment type="similarity">
    <text evidence="1">Belongs to the GMC oxidoreductase family.</text>
</comment>
<organism evidence="5 6">
    <name type="scientific">Zasmidium cellare</name>
    <name type="common">Wine cellar mold</name>
    <name type="synonym">Racodium cellare</name>
    <dbReference type="NCBI Taxonomy" id="395010"/>
    <lineage>
        <taxon>Eukaryota</taxon>
        <taxon>Fungi</taxon>
        <taxon>Dikarya</taxon>
        <taxon>Ascomycota</taxon>
        <taxon>Pezizomycotina</taxon>
        <taxon>Dothideomycetes</taxon>
        <taxon>Dothideomycetidae</taxon>
        <taxon>Mycosphaerellales</taxon>
        <taxon>Mycosphaerellaceae</taxon>
        <taxon>Zasmidium</taxon>
    </lineage>
</organism>
<dbReference type="PIRSF" id="PIRSF000137">
    <property type="entry name" value="Alcohol_oxidase"/>
    <property type="match status" value="1"/>
</dbReference>
<feature type="chain" id="PRO_5045437170" description="Glucose-methanol-choline oxidoreductase N-terminal domain-containing protein" evidence="3">
    <location>
        <begin position="19"/>
        <end position="633"/>
    </location>
</feature>
<dbReference type="Pfam" id="PF00732">
    <property type="entry name" value="GMC_oxred_N"/>
    <property type="match status" value="1"/>
</dbReference>
<evidence type="ECO:0000256" key="1">
    <source>
        <dbReference type="ARBA" id="ARBA00010790"/>
    </source>
</evidence>
<dbReference type="InterPro" id="IPR012132">
    <property type="entry name" value="GMC_OxRdtase"/>
</dbReference>
<keyword evidence="3" id="KW-0732">Signal</keyword>
<dbReference type="PANTHER" id="PTHR11552:SF115">
    <property type="entry name" value="DEHYDROGENASE XPTC-RELATED"/>
    <property type="match status" value="1"/>
</dbReference>
<sequence length="633" mass="68949">MLAIFAFIGLLWFDRGFAQATNSDDEDDGPPDFSSFAYPGSPQERSFQPSYDFCVVGGGTAGLVLGNRLTESGKHTVVVFEAGGPPTDVRTYQTPGGNQYALNGGWSPIDYNFMSVPQKNMNNRTFAYHRGRCLGGSSATNGLFYGLGSKAVYEQWQEDGNPDWGWDDIQASAKRGTVFVGNPEHTNDATYMTWDPDAYGTEGPLQIGFQGRVVASNPSFMNATSAIGIQPTLEQNGGNPVGVKQGTMTLDANFRRSSSYDSYYMASKDRSNLNVLERAIVTRIIFDEDSYGTPEVEAVGVTFLDDLSGVFHNMSCKHEVILAAGAFHSPFILKQSGIGPRAELEEYNIDVLVENDDVGHHMQDHTAFSVIHAVKPEFADIASTTDMVNDLNILNQEQRAFYQTGPAQWNSKWSAPSGCTNAFQEISNEELERIGAGAVVAANFSNQAHNEILYESVYYPQSFTKYGAPLPNTSYISVTVSNMAALSKGSVTIGSNTPLSDPVIDPNYLAEAADQAMAIQGVKYLRQIMEHPDLKQWSAGEVSPGANITSDEDLLDYARTTMVPNWHASSTCRMLPREKGGVVDPHLRVYGTKGLRVCDVSTFGRLPDINLVGSVFAVAEHGAQIIRQDHGDA</sequence>
<protein>
    <recommendedName>
        <fullName evidence="4">Glucose-methanol-choline oxidoreductase N-terminal domain-containing protein</fullName>
    </recommendedName>
</protein>
<comment type="caution">
    <text evidence="5">The sequence shown here is derived from an EMBL/GenBank/DDBJ whole genome shotgun (WGS) entry which is preliminary data.</text>
</comment>
<dbReference type="InterPro" id="IPR007867">
    <property type="entry name" value="GMC_OxRtase_C"/>
</dbReference>
<dbReference type="Proteomes" id="UP001305779">
    <property type="component" value="Unassembled WGS sequence"/>
</dbReference>
<evidence type="ECO:0000256" key="2">
    <source>
        <dbReference type="SAM" id="MobiDB-lite"/>
    </source>
</evidence>
<proteinExistence type="inferred from homology"/>
<gene>
    <name evidence="5" type="ORF">PRZ48_014651</name>
</gene>
<evidence type="ECO:0000256" key="3">
    <source>
        <dbReference type="SAM" id="SignalP"/>
    </source>
</evidence>
<evidence type="ECO:0000313" key="5">
    <source>
        <dbReference type="EMBL" id="KAK4494353.1"/>
    </source>
</evidence>
<feature type="region of interest" description="Disordered" evidence="2">
    <location>
        <begin position="22"/>
        <end position="44"/>
    </location>
</feature>
<dbReference type="Gene3D" id="3.50.50.60">
    <property type="entry name" value="FAD/NAD(P)-binding domain"/>
    <property type="match status" value="1"/>
</dbReference>
<dbReference type="SUPFAM" id="SSF54373">
    <property type="entry name" value="FAD-linked reductases, C-terminal domain"/>
    <property type="match status" value="1"/>
</dbReference>
<feature type="domain" description="Glucose-methanol-choline oxidoreductase N-terminal" evidence="4">
    <location>
        <begin position="325"/>
        <end position="339"/>
    </location>
</feature>
<reference evidence="5 6" key="1">
    <citation type="journal article" date="2023" name="G3 (Bethesda)">
        <title>A chromosome-level genome assembly of Zasmidium syzygii isolated from banana leaves.</title>
        <authorList>
            <person name="van Westerhoven A.C."/>
            <person name="Mehrabi R."/>
            <person name="Talebi R."/>
            <person name="Steentjes M.B.F."/>
            <person name="Corcolon B."/>
            <person name="Chong P.A."/>
            <person name="Kema G.H.J."/>
            <person name="Seidl M.F."/>
        </authorList>
    </citation>
    <scope>NUCLEOTIDE SEQUENCE [LARGE SCALE GENOMIC DNA]</scope>
    <source>
        <strain evidence="5 6">P124</strain>
    </source>
</reference>
<dbReference type="EMBL" id="JAXOVC010000014">
    <property type="protein sequence ID" value="KAK4494353.1"/>
    <property type="molecule type" value="Genomic_DNA"/>
</dbReference>
<dbReference type="PROSITE" id="PS00624">
    <property type="entry name" value="GMC_OXRED_2"/>
    <property type="match status" value="1"/>
</dbReference>
<feature type="signal peptide" evidence="3">
    <location>
        <begin position="1"/>
        <end position="18"/>
    </location>
</feature>
<name>A0ABR0DZK3_ZASCE</name>
<dbReference type="Pfam" id="PF05199">
    <property type="entry name" value="GMC_oxred_C"/>
    <property type="match status" value="1"/>
</dbReference>
<dbReference type="Gene3D" id="3.30.560.10">
    <property type="entry name" value="Glucose Oxidase, domain 3"/>
    <property type="match status" value="1"/>
</dbReference>